<proteinExistence type="predicted"/>
<keyword evidence="1" id="KW-0472">Membrane</keyword>
<reference evidence="2 3" key="1">
    <citation type="journal article" date="2012" name="J. Bacteriol.">
        <title>Complete genome sequence of strain 1860, a crenarchaeon of the genus pyrobaculum able to grow with various electron acceptors.</title>
        <authorList>
            <person name="Mardanov A.V."/>
            <person name="Gumerov V.M."/>
            <person name="Slobodkina G.B."/>
            <person name="Beletsky A.V."/>
            <person name="Bonch-Osmolovskaya E.A."/>
            <person name="Ravin N.V."/>
            <person name="Skryabin K.G."/>
        </authorList>
    </citation>
    <scope>NUCLEOTIDE SEQUENCE [LARGE SCALE GENOMIC DNA]</scope>
    <source>
        <strain evidence="2 3">1860</strain>
    </source>
</reference>
<dbReference type="Proteomes" id="UP000005867">
    <property type="component" value="Chromosome"/>
</dbReference>
<keyword evidence="1" id="KW-0812">Transmembrane</keyword>
<sequence>MLSLGHAVLLGFVLVIVLAVAWYLYTTFSASSSVAAGQRGLKILQACVGGGRLLLRVEAVAGQPVYVDSVEVYGMKYPVGKEVSGVDEIVVSGIEASTTPLYVRIYTAGGFVVSTYAGRCP</sequence>
<dbReference type="GeneID" id="11593967"/>
<dbReference type="RefSeq" id="WP_014289577.1">
    <property type="nucleotide sequence ID" value="NC_016645.1"/>
</dbReference>
<feature type="transmembrane region" description="Helical" evidence="1">
    <location>
        <begin position="7"/>
        <end position="25"/>
    </location>
</feature>
<keyword evidence="1" id="KW-1133">Transmembrane helix</keyword>
<dbReference type="STRING" id="1104324.P186_2364"/>
<protein>
    <submittedName>
        <fullName evidence="2">Uncharacterized protein</fullName>
    </submittedName>
</protein>
<dbReference type="AlphaFoldDB" id="G7VC66"/>
<dbReference type="BioCyc" id="PSP1104324:GJSN-2312-MONOMER"/>
<accession>G7VC66</accession>
<evidence type="ECO:0000256" key="1">
    <source>
        <dbReference type="SAM" id="Phobius"/>
    </source>
</evidence>
<evidence type="ECO:0000313" key="2">
    <source>
        <dbReference type="EMBL" id="AET33752.1"/>
    </source>
</evidence>
<gene>
    <name evidence="2" type="ORF">P186_2364</name>
</gene>
<organism evidence="2 3">
    <name type="scientific">Pyrobaculum ferrireducens</name>
    <dbReference type="NCBI Taxonomy" id="1104324"/>
    <lineage>
        <taxon>Archaea</taxon>
        <taxon>Thermoproteota</taxon>
        <taxon>Thermoprotei</taxon>
        <taxon>Thermoproteales</taxon>
        <taxon>Thermoproteaceae</taxon>
        <taxon>Pyrobaculum</taxon>
    </lineage>
</organism>
<evidence type="ECO:0000313" key="3">
    <source>
        <dbReference type="Proteomes" id="UP000005867"/>
    </source>
</evidence>
<dbReference type="eggNOG" id="arCOG03739">
    <property type="taxonomic scope" value="Archaea"/>
</dbReference>
<name>G7VC66_9CREN</name>
<dbReference type="KEGG" id="pyr:P186_2364"/>
<dbReference type="HOGENOM" id="CLU_2032950_0_0_2"/>
<keyword evidence="3" id="KW-1185">Reference proteome</keyword>
<dbReference type="EMBL" id="CP003098">
    <property type="protein sequence ID" value="AET33752.1"/>
    <property type="molecule type" value="Genomic_DNA"/>
</dbReference>